<keyword evidence="3" id="KW-0675">Receptor</keyword>
<feature type="signal peptide" evidence="2">
    <location>
        <begin position="1"/>
        <end position="28"/>
    </location>
</feature>
<dbReference type="STRING" id="966.BTA35_0213890"/>
<reference evidence="3" key="1">
    <citation type="submission" date="2017-02" db="EMBL/GenBank/DDBJ databases">
        <title>Draft Genome Sequence of the Salt Water Bacterium Oceanospirillum linum ATCC 11336.</title>
        <authorList>
            <person name="Trachtenberg A.M."/>
            <person name="Carney J.G."/>
            <person name="Linnane J.D."/>
            <person name="Rheaume B.A."/>
            <person name="Pitts N.L."/>
            <person name="Mykles D.L."/>
            <person name="Maclea K.S."/>
        </authorList>
    </citation>
    <scope>NUCLEOTIDE SEQUENCE [LARGE SCALE GENOMIC DNA]</scope>
    <source>
        <strain evidence="3">ATCC 11336</strain>
    </source>
</reference>
<dbReference type="SUPFAM" id="SSF56935">
    <property type="entry name" value="Porins"/>
    <property type="match status" value="1"/>
</dbReference>
<evidence type="ECO:0000256" key="1">
    <source>
        <dbReference type="SAM" id="MobiDB-lite"/>
    </source>
</evidence>
<dbReference type="EMBL" id="MTSD02000007">
    <property type="protein sequence ID" value="OOV86304.1"/>
    <property type="molecule type" value="Genomic_DNA"/>
</dbReference>
<proteinExistence type="predicted"/>
<dbReference type="Proteomes" id="UP000190064">
    <property type="component" value="Unassembled WGS sequence"/>
</dbReference>
<feature type="compositionally biased region" description="Basic and acidic residues" evidence="1">
    <location>
        <begin position="63"/>
        <end position="80"/>
    </location>
</feature>
<organism evidence="3 4">
    <name type="scientific">Oceanospirillum linum</name>
    <dbReference type="NCBI Taxonomy" id="966"/>
    <lineage>
        <taxon>Bacteria</taxon>
        <taxon>Pseudomonadati</taxon>
        <taxon>Pseudomonadota</taxon>
        <taxon>Gammaproteobacteria</taxon>
        <taxon>Oceanospirillales</taxon>
        <taxon>Oceanospirillaceae</taxon>
        <taxon>Oceanospirillum</taxon>
    </lineage>
</organism>
<keyword evidence="2" id="KW-0732">Signal</keyword>
<protein>
    <submittedName>
        <fullName evidence="3">Zinc-regulated TonB-dependent outer membrane receptor</fullName>
    </submittedName>
</protein>
<dbReference type="Gene3D" id="2.40.160.10">
    <property type="entry name" value="Porin"/>
    <property type="match status" value="1"/>
</dbReference>
<feature type="region of interest" description="Disordered" evidence="1">
    <location>
        <begin position="53"/>
        <end position="80"/>
    </location>
</feature>
<sequence length="432" mass="46977">MRCFVIKKSVQKSLLALAVGVASGSAVAADHGNSDVDVSIILEGLFYNELSSGTSSPEGFGDSGHDHDHDHGDEGHQHGFEEGFGIGHSELAIDAGLGALLDGRLLLGFDDSDVAVEEAWVKTRSLPAGFQLKFGKFLSDIGYANSRHNHSWDFADRPLVNQYLFGDHGLQDVGLQGTWQLPTENYALLGVELLQGQGNTFDAYAEQEDVLEEQDSGPRVVTAFMKYGPDLGADHAVQLGLSGGYANQYVGGYDKHFHGTEPHTTAQIGSSWFAGVDGVYKYSSGKAYGEGDLRITSEYFYVARDLAQYSGDYHEEDGDYHLEGAIKGDSYTEEQDGFYVEGVYGVLPRWQVGLRAEALGLINEKWGGGHDTELDSLDASYKYSGQITWRPVEPVFLRTQFNHKDFAGDDGSSNEVVLQLNVALGAHGAHNF</sequence>
<gene>
    <name evidence="3" type="ORF">BTA35_0213890</name>
</gene>
<evidence type="ECO:0000313" key="4">
    <source>
        <dbReference type="Proteomes" id="UP000190064"/>
    </source>
</evidence>
<evidence type="ECO:0000256" key="2">
    <source>
        <dbReference type="SAM" id="SignalP"/>
    </source>
</evidence>
<name>A0A1T1H8V1_OCELI</name>
<feature type="chain" id="PRO_5012368551" evidence="2">
    <location>
        <begin position="29"/>
        <end position="432"/>
    </location>
</feature>
<evidence type="ECO:0000313" key="3">
    <source>
        <dbReference type="EMBL" id="OOV86304.1"/>
    </source>
</evidence>
<comment type="caution">
    <text evidence="3">The sequence shown here is derived from an EMBL/GenBank/DDBJ whole genome shotgun (WGS) entry which is preliminary data.</text>
</comment>
<dbReference type="AlphaFoldDB" id="A0A1T1H8V1"/>
<keyword evidence="4" id="KW-1185">Reference proteome</keyword>
<dbReference type="InterPro" id="IPR023614">
    <property type="entry name" value="Porin_dom_sf"/>
</dbReference>
<accession>A0A1T1H8V1</accession>